<dbReference type="CDD" id="cd03241">
    <property type="entry name" value="ABC_RecN"/>
    <property type="match status" value="2"/>
</dbReference>
<dbReference type="GO" id="GO:0009432">
    <property type="term" value="P:SOS response"/>
    <property type="evidence" value="ECO:0007669"/>
    <property type="project" value="UniProtKB-ARBA"/>
</dbReference>
<accession>A0A0H2MIC1</accession>
<evidence type="ECO:0000256" key="6">
    <source>
        <dbReference type="ARBA" id="ARBA00022840"/>
    </source>
</evidence>
<dbReference type="GO" id="GO:0005524">
    <property type="term" value="F:ATP binding"/>
    <property type="evidence" value="ECO:0007669"/>
    <property type="project" value="UniProtKB-KW"/>
</dbReference>
<evidence type="ECO:0000256" key="10">
    <source>
        <dbReference type="SAM" id="Coils"/>
    </source>
</evidence>
<sequence length="556" mass="61289">MLLNLSISNVVLIDRLELSFDNGLCVLTGETGAGKSILLDSLGLALGARAESRLVRQGTDKATVSAVFDPVTTHPVFEFLRDKDVAIEDDLLVFRRVVNADGRSRAYINDTPVSANLLRQAGDLLIEIQGQFEQRGLLDQGNHRNLLDAASDNDHLRTQTSELWQKWQAIAKERSEADEKLAQAQREETFLRHSLEELDSLSPVEGELEALSSQRQLLIHSEKLIQAMNACTQELSGENGIGGVENSLAEAQRHLATTPENVGEKLQPVIEALDRATFEIQDALSSLQDISNDLDLDPTRLQETEERYFLYQDLARKHRVEPEELAKVRDTIAEQLKLIDTGNEHLQELDRLCEEARSGYAKAAEKLSKARHAKAKELDQAINNELPPLKLERAVFETSLIIQSEENWGQHGWDQVAFLVATNSGSTPGPLGKIASGGELARFLLALKVVMAKVSPVDCLVFDEVDAGIGGATAHAVGERLSRLAEERQILVITHSPQVAAKGMQHLKVAKSLKDNQTTTTVFHLSHEERREEVARMLSGAEITNEARSAADSLLG</sequence>
<reference evidence="12 13" key="1">
    <citation type="submission" date="2015-03" db="EMBL/GenBank/DDBJ databases">
        <title>Genome Sequence of Kiloniella spongiae MEBiC09566, isolated from a marine sponge.</title>
        <authorList>
            <person name="Shao Z."/>
            <person name="Wang L."/>
            <person name="Li X."/>
        </authorList>
    </citation>
    <scope>NUCLEOTIDE SEQUENCE [LARGE SCALE GENOMIC DNA]</scope>
    <source>
        <strain evidence="12 13">MEBiC09566</strain>
    </source>
</reference>
<evidence type="ECO:0000256" key="4">
    <source>
        <dbReference type="ARBA" id="ARBA00022741"/>
    </source>
</evidence>
<evidence type="ECO:0000313" key="12">
    <source>
        <dbReference type="EMBL" id="KLN60487.1"/>
    </source>
</evidence>
<dbReference type="InterPro" id="IPR004604">
    <property type="entry name" value="DNA_recomb/repair_RecN"/>
</dbReference>
<feature type="domain" description="RecF/RecN/SMC N-terminal" evidence="11">
    <location>
        <begin position="14"/>
        <end position="511"/>
    </location>
</feature>
<dbReference type="NCBIfam" id="TIGR00634">
    <property type="entry name" value="recN"/>
    <property type="match status" value="1"/>
</dbReference>
<keyword evidence="4" id="KW-0547">Nucleotide-binding</keyword>
<evidence type="ECO:0000256" key="2">
    <source>
        <dbReference type="ARBA" id="ARBA00009441"/>
    </source>
</evidence>
<organism evidence="12 13">
    <name type="scientific">Kiloniella spongiae</name>
    <dbReference type="NCBI Taxonomy" id="1489064"/>
    <lineage>
        <taxon>Bacteria</taxon>
        <taxon>Pseudomonadati</taxon>
        <taxon>Pseudomonadota</taxon>
        <taxon>Alphaproteobacteria</taxon>
        <taxon>Rhodospirillales</taxon>
        <taxon>Kiloniellaceae</taxon>
        <taxon>Kiloniella</taxon>
    </lineage>
</organism>
<dbReference type="Proteomes" id="UP000035444">
    <property type="component" value="Unassembled WGS sequence"/>
</dbReference>
<evidence type="ECO:0000313" key="13">
    <source>
        <dbReference type="Proteomes" id="UP000035444"/>
    </source>
</evidence>
<evidence type="ECO:0000256" key="5">
    <source>
        <dbReference type="ARBA" id="ARBA00022763"/>
    </source>
</evidence>
<dbReference type="PATRIC" id="fig|1489064.4.peg.3777"/>
<evidence type="ECO:0000256" key="7">
    <source>
        <dbReference type="ARBA" id="ARBA00023204"/>
    </source>
</evidence>
<dbReference type="SUPFAM" id="SSF52540">
    <property type="entry name" value="P-loop containing nucleoside triphosphate hydrolases"/>
    <property type="match status" value="1"/>
</dbReference>
<dbReference type="NCBIfam" id="NF008121">
    <property type="entry name" value="PRK10869.1"/>
    <property type="match status" value="1"/>
</dbReference>
<comment type="similarity">
    <text evidence="2 9">Belongs to the RecN family.</text>
</comment>
<comment type="function">
    <text evidence="1 9">May be involved in recombinational repair of damaged DNA.</text>
</comment>
<evidence type="ECO:0000256" key="9">
    <source>
        <dbReference type="PIRNR" id="PIRNR003128"/>
    </source>
</evidence>
<dbReference type="InterPro" id="IPR027417">
    <property type="entry name" value="P-loop_NTPase"/>
</dbReference>
<dbReference type="PANTHER" id="PTHR11059">
    <property type="entry name" value="DNA REPAIR PROTEIN RECN"/>
    <property type="match status" value="1"/>
</dbReference>
<dbReference type="Pfam" id="PF02463">
    <property type="entry name" value="SMC_N"/>
    <property type="match status" value="1"/>
</dbReference>
<keyword evidence="13" id="KW-1185">Reference proteome</keyword>
<keyword evidence="10" id="KW-0175">Coiled coil</keyword>
<evidence type="ECO:0000256" key="8">
    <source>
        <dbReference type="ARBA" id="ARBA00033408"/>
    </source>
</evidence>
<dbReference type="InterPro" id="IPR003395">
    <property type="entry name" value="RecF/RecN/SMC_N"/>
</dbReference>
<dbReference type="GO" id="GO:0006281">
    <property type="term" value="P:DNA repair"/>
    <property type="evidence" value="ECO:0007669"/>
    <property type="project" value="UniProtKB-KW"/>
</dbReference>
<dbReference type="EMBL" id="LAQL01000007">
    <property type="protein sequence ID" value="KLN60487.1"/>
    <property type="molecule type" value="Genomic_DNA"/>
</dbReference>
<dbReference type="FunFam" id="3.40.50.300:FF:000319">
    <property type="entry name" value="DNA repair protein RecN"/>
    <property type="match status" value="1"/>
</dbReference>
<dbReference type="PANTHER" id="PTHR11059:SF0">
    <property type="entry name" value="DNA REPAIR PROTEIN RECN"/>
    <property type="match status" value="1"/>
</dbReference>
<dbReference type="PIRSF" id="PIRSF003128">
    <property type="entry name" value="RecN"/>
    <property type="match status" value="1"/>
</dbReference>
<dbReference type="FunFam" id="3.40.50.300:FF:000356">
    <property type="entry name" value="DNA repair protein RecN"/>
    <property type="match status" value="1"/>
</dbReference>
<name>A0A0H2MIC1_9PROT</name>
<gene>
    <name evidence="12" type="ORF">WH96_12275</name>
</gene>
<dbReference type="GO" id="GO:0006310">
    <property type="term" value="P:DNA recombination"/>
    <property type="evidence" value="ECO:0007669"/>
    <property type="project" value="InterPro"/>
</dbReference>
<dbReference type="Gene3D" id="3.40.50.300">
    <property type="entry name" value="P-loop containing nucleotide triphosphate hydrolases"/>
    <property type="match status" value="2"/>
</dbReference>
<proteinExistence type="inferred from homology"/>
<dbReference type="STRING" id="1489064.WH96_12275"/>
<dbReference type="RefSeq" id="WP_047764452.1">
    <property type="nucleotide sequence ID" value="NZ_LAQL01000007.1"/>
</dbReference>
<dbReference type="AlphaFoldDB" id="A0A0H2MIC1"/>
<comment type="caution">
    <text evidence="12">The sequence shown here is derived from an EMBL/GenBank/DDBJ whole genome shotgun (WGS) entry which is preliminary data.</text>
</comment>
<dbReference type="GO" id="GO:0043590">
    <property type="term" value="C:bacterial nucleoid"/>
    <property type="evidence" value="ECO:0007669"/>
    <property type="project" value="TreeGrafter"/>
</dbReference>
<evidence type="ECO:0000256" key="1">
    <source>
        <dbReference type="ARBA" id="ARBA00003618"/>
    </source>
</evidence>
<keyword evidence="5 9" id="KW-0227">DNA damage</keyword>
<keyword evidence="6" id="KW-0067">ATP-binding</keyword>
<protein>
    <recommendedName>
        <fullName evidence="3 9">DNA repair protein RecN</fullName>
    </recommendedName>
    <alternativeName>
        <fullName evidence="8 9">Recombination protein N</fullName>
    </alternativeName>
</protein>
<keyword evidence="7 9" id="KW-0234">DNA repair</keyword>
<feature type="coiled-coil region" evidence="10">
    <location>
        <begin position="346"/>
        <end position="384"/>
    </location>
</feature>
<dbReference type="OrthoDB" id="9806954at2"/>
<evidence type="ECO:0000259" key="11">
    <source>
        <dbReference type="Pfam" id="PF02463"/>
    </source>
</evidence>
<evidence type="ECO:0000256" key="3">
    <source>
        <dbReference type="ARBA" id="ARBA00021315"/>
    </source>
</evidence>